<dbReference type="GO" id="GO:0009244">
    <property type="term" value="P:lipopolysaccharide core region biosynthetic process"/>
    <property type="evidence" value="ECO:0007669"/>
    <property type="project" value="TreeGrafter"/>
</dbReference>
<dbReference type="SUPFAM" id="SSF53756">
    <property type="entry name" value="UDP-Glycosyltransferase/glycogen phosphorylase"/>
    <property type="match status" value="1"/>
</dbReference>
<dbReference type="Gene3D" id="3.40.50.2000">
    <property type="entry name" value="Glycogen Phosphorylase B"/>
    <property type="match status" value="2"/>
</dbReference>
<evidence type="ECO:0000256" key="1">
    <source>
        <dbReference type="ARBA" id="ARBA00022676"/>
    </source>
</evidence>
<organism evidence="3">
    <name type="scientific">marine metagenome</name>
    <dbReference type="NCBI Taxonomy" id="408172"/>
    <lineage>
        <taxon>unclassified sequences</taxon>
        <taxon>metagenomes</taxon>
        <taxon>ecological metagenomes</taxon>
    </lineage>
</organism>
<keyword evidence="1" id="KW-0328">Glycosyltransferase</keyword>
<dbReference type="PANTHER" id="PTHR30160">
    <property type="entry name" value="TETRAACYLDISACCHARIDE 4'-KINASE-RELATED"/>
    <property type="match status" value="1"/>
</dbReference>
<dbReference type="AlphaFoldDB" id="A0A381VW79"/>
<protein>
    <recommendedName>
        <fullName evidence="4">Heptosyltransferase</fullName>
    </recommendedName>
</protein>
<sequence length="313" mass="35840">MKTGIFLSYIGLGSNLLHLTYCHQIAKKYGPVSVVTICKNLEQALEDDPLIKEVIYIDNYYKKFFDIFKLSKQLKVYNFNYFYIFYPSIRFFLASKIAGIKNIYTYQLFKKKDLHLVEAAQKFIKEKLNISSCPSETNFYVSEKKKEIAKNEIDQSKKNIVIGAGSSGPSTRWGESNFINLIKKLNENENIFFYILCGSSENEISKTIINAIEKKNCVSLSQKKIGELIPIISQCDLYVGNDSFGHHITSQCGIPSIVIMLDTPRAYTDYSVNQHRVMPTEINVDAITHDSRISPDMIKVDQVYKKILSLIKL</sequence>
<dbReference type="Pfam" id="PF01075">
    <property type="entry name" value="Glyco_transf_9"/>
    <property type="match status" value="1"/>
</dbReference>
<name>A0A381VW79_9ZZZZ</name>
<dbReference type="InterPro" id="IPR002201">
    <property type="entry name" value="Glyco_trans_9"/>
</dbReference>
<keyword evidence="2" id="KW-0808">Transferase</keyword>
<evidence type="ECO:0000256" key="2">
    <source>
        <dbReference type="ARBA" id="ARBA00022679"/>
    </source>
</evidence>
<evidence type="ECO:0000313" key="3">
    <source>
        <dbReference type="EMBL" id="SVA44559.1"/>
    </source>
</evidence>
<dbReference type="GO" id="GO:0008713">
    <property type="term" value="F:ADP-heptose-lipopolysaccharide heptosyltransferase activity"/>
    <property type="evidence" value="ECO:0007669"/>
    <property type="project" value="TreeGrafter"/>
</dbReference>
<reference evidence="3" key="1">
    <citation type="submission" date="2018-05" db="EMBL/GenBank/DDBJ databases">
        <authorList>
            <person name="Lanie J.A."/>
            <person name="Ng W.-L."/>
            <person name="Kazmierczak K.M."/>
            <person name="Andrzejewski T.M."/>
            <person name="Davidsen T.M."/>
            <person name="Wayne K.J."/>
            <person name="Tettelin H."/>
            <person name="Glass J.I."/>
            <person name="Rusch D."/>
            <person name="Podicherti R."/>
            <person name="Tsui H.-C.T."/>
            <person name="Winkler M.E."/>
        </authorList>
    </citation>
    <scope>NUCLEOTIDE SEQUENCE</scope>
</reference>
<dbReference type="InterPro" id="IPR051199">
    <property type="entry name" value="LPS_LOS_Heptosyltrfase"/>
</dbReference>
<dbReference type="EMBL" id="UINC01009975">
    <property type="protein sequence ID" value="SVA44559.1"/>
    <property type="molecule type" value="Genomic_DNA"/>
</dbReference>
<dbReference type="GO" id="GO:0005829">
    <property type="term" value="C:cytosol"/>
    <property type="evidence" value="ECO:0007669"/>
    <property type="project" value="TreeGrafter"/>
</dbReference>
<accession>A0A381VW79</accession>
<evidence type="ECO:0008006" key="4">
    <source>
        <dbReference type="Google" id="ProtNLM"/>
    </source>
</evidence>
<gene>
    <name evidence="3" type="ORF">METZ01_LOCUS97413</name>
</gene>
<proteinExistence type="predicted"/>